<evidence type="ECO:0000313" key="13">
    <source>
        <dbReference type="Proteomes" id="UP001144396"/>
    </source>
</evidence>
<evidence type="ECO:0000259" key="11">
    <source>
        <dbReference type="Pfam" id="PF07730"/>
    </source>
</evidence>
<dbReference type="PANTHER" id="PTHR24421:SF10">
    <property type="entry name" value="NITRATE_NITRITE SENSOR PROTEIN NARQ"/>
    <property type="match status" value="1"/>
</dbReference>
<comment type="caution">
    <text evidence="12">The sequence shown here is derived from an EMBL/GenBank/DDBJ whole genome shotgun (WGS) entry which is preliminary data.</text>
</comment>
<comment type="catalytic activity">
    <reaction evidence="1">
        <text>ATP + protein L-histidine = ADP + protein N-phospho-L-histidine.</text>
        <dbReference type="EC" id="2.7.13.3"/>
    </reaction>
</comment>
<accession>A0A9W6CPX8</accession>
<dbReference type="AlphaFoldDB" id="A0A9W6CPX8"/>
<keyword evidence="7" id="KW-0067">ATP-binding</keyword>
<protein>
    <recommendedName>
        <fullName evidence="2">histidine kinase</fullName>
        <ecNumber evidence="2">2.7.13.3</ecNumber>
    </recommendedName>
</protein>
<dbReference type="Proteomes" id="UP001144396">
    <property type="component" value="Unassembled WGS sequence"/>
</dbReference>
<name>A0A9W6CPX8_9MICO</name>
<keyword evidence="9" id="KW-0472">Membrane</keyword>
<evidence type="ECO:0000256" key="2">
    <source>
        <dbReference type="ARBA" id="ARBA00012438"/>
    </source>
</evidence>
<dbReference type="Pfam" id="PF02518">
    <property type="entry name" value="HATPase_c"/>
    <property type="match status" value="1"/>
</dbReference>
<dbReference type="GO" id="GO:0016020">
    <property type="term" value="C:membrane"/>
    <property type="evidence" value="ECO:0007669"/>
    <property type="project" value="InterPro"/>
</dbReference>
<evidence type="ECO:0000256" key="4">
    <source>
        <dbReference type="ARBA" id="ARBA00022679"/>
    </source>
</evidence>
<organism evidence="12 13">
    <name type="scientific">Agromyces rhizosphaerae</name>
    <dbReference type="NCBI Taxonomy" id="88374"/>
    <lineage>
        <taxon>Bacteria</taxon>
        <taxon>Bacillati</taxon>
        <taxon>Actinomycetota</taxon>
        <taxon>Actinomycetes</taxon>
        <taxon>Micrococcales</taxon>
        <taxon>Microbacteriaceae</taxon>
        <taxon>Agromyces</taxon>
    </lineage>
</organism>
<evidence type="ECO:0000259" key="10">
    <source>
        <dbReference type="Pfam" id="PF02518"/>
    </source>
</evidence>
<feature type="domain" description="Signal transduction histidine kinase subgroup 3 dimerisation and phosphoacceptor" evidence="11">
    <location>
        <begin position="176"/>
        <end position="241"/>
    </location>
</feature>
<dbReference type="PANTHER" id="PTHR24421">
    <property type="entry name" value="NITRATE/NITRITE SENSOR PROTEIN NARX-RELATED"/>
    <property type="match status" value="1"/>
</dbReference>
<dbReference type="EC" id="2.7.13.3" evidence="2"/>
<evidence type="ECO:0000313" key="12">
    <source>
        <dbReference type="EMBL" id="GLI26353.1"/>
    </source>
</evidence>
<feature type="domain" description="Histidine kinase/HSP90-like ATPase" evidence="10">
    <location>
        <begin position="303"/>
        <end position="387"/>
    </location>
</feature>
<evidence type="ECO:0000256" key="5">
    <source>
        <dbReference type="ARBA" id="ARBA00022741"/>
    </source>
</evidence>
<dbReference type="CDD" id="cd16917">
    <property type="entry name" value="HATPase_UhpB-NarQ-NarX-like"/>
    <property type="match status" value="1"/>
</dbReference>
<keyword evidence="6 12" id="KW-0418">Kinase</keyword>
<feature type="transmembrane region" description="Helical" evidence="9">
    <location>
        <begin position="141"/>
        <end position="161"/>
    </location>
</feature>
<dbReference type="EMBL" id="BSDP01000001">
    <property type="protein sequence ID" value="GLI26353.1"/>
    <property type="molecule type" value="Genomic_DNA"/>
</dbReference>
<feature type="transmembrane region" description="Helical" evidence="9">
    <location>
        <begin position="71"/>
        <end position="104"/>
    </location>
</feature>
<evidence type="ECO:0000256" key="8">
    <source>
        <dbReference type="ARBA" id="ARBA00023012"/>
    </source>
</evidence>
<dbReference type="InterPro" id="IPR011712">
    <property type="entry name" value="Sig_transdc_His_kin_sub3_dim/P"/>
</dbReference>
<feature type="transmembrane region" description="Helical" evidence="9">
    <location>
        <begin position="116"/>
        <end position="135"/>
    </location>
</feature>
<keyword evidence="5" id="KW-0547">Nucleotide-binding</keyword>
<gene>
    <name evidence="12" type="ORF">ARHIZOSPH14_05950</name>
</gene>
<dbReference type="GO" id="GO:0000155">
    <property type="term" value="F:phosphorelay sensor kinase activity"/>
    <property type="evidence" value="ECO:0007669"/>
    <property type="project" value="InterPro"/>
</dbReference>
<dbReference type="RefSeq" id="WP_281882353.1">
    <property type="nucleotide sequence ID" value="NZ_BSDP01000001.1"/>
</dbReference>
<evidence type="ECO:0000256" key="1">
    <source>
        <dbReference type="ARBA" id="ARBA00000085"/>
    </source>
</evidence>
<dbReference type="GO" id="GO:0046983">
    <property type="term" value="F:protein dimerization activity"/>
    <property type="evidence" value="ECO:0007669"/>
    <property type="project" value="InterPro"/>
</dbReference>
<evidence type="ECO:0000256" key="3">
    <source>
        <dbReference type="ARBA" id="ARBA00022553"/>
    </source>
</evidence>
<dbReference type="SUPFAM" id="SSF55874">
    <property type="entry name" value="ATPase domain of HSP90 chaperone/DNA topoisomerase II/histidine kinase"/>
    <property type="match status" value="1"/>
</dbReference>
<keyword evidence="9" id="KW-0812">Transmembrane</keyword>
<keyword evidence="8" id="KW-0902">Two-component regulatory system</keyword>
<dbReference type="InterPro" id="IPR003594">
    <property type="entry name" value="HATPase_dom"/>
</dbReference>
<keyword evidence="13" id="KW-1185">Reference proteome</keyword>
<keyword evidence="9" id="KW-1133">Transmembrane helix</keyword>
<reference evidence="12" key="1">
    <citation type="submission" date="2022-12" db="EMBL/GenBank/DDBJ databases">
        <title>Reference genome sequencing for broad-spectrum identification of bacterial and archaeal isolates by mass spectrometry.</title>
        <authorList>
            <person name="Sekiguchi Y."/>
            <person name="Tourlousse D.M."/>
        </authorList>
    </citation>
    <scope>NUCLEOTIDE SEQUENCE</scope>
    <source>
        <strain evidence="12">14</strain>
    </source>
</reference>
<keyword evidence="4" id="KW-0808">Transferase</keyword>
<dbReference type="Pfam" id="PF07730">
    <property type="entry name" value="HisKA_3"/>
    <property type="match status" value="1"/>
</dbReference>
<keyword evidence="3" id="KW-0597">Phosphoprotein</keyword>
<dbReference type="Gene3D" id="3.30.565.10">
    <property type="entry name" value="Histidine kinase-like ATPase, C-terminal domain"/>
    <property type="match status" value="1"/>
</dbReference>
<feature type="transmembrane region" description="Helical" evidence="9">
    <location>
        <begin position="49"/>
        <end position="65"/>
    </location>
</feature>
<dbReference type="Gene3D" id="1.20.5.1930">
    <property type="match status" value="1"/>
</dbReference>
<proteinExistence type="predicted"/>
<evidence type="ECO:0000256" key="6">
    <source>
        <dbReference type="ARBA" id="ARBA00022777"/>
    </source>
</evidence>
<dbReference type="InterPro" id="IPR036890">
    <property type="entry name" value="HATPase_C_sf"/>
</dbReference>
<dbReference type="GO" id="GO:0005524">
    <property type="term" value="F:ATP binding"/>
    <property type="evidence" value="ECO:0007669"/>
    <property type="project" value="UniProtKB-KW"/>
</dbReference>
<evidence type="ECO:0000256" key="9">
    <source>
        <dbReference type="SAM" id="Phobius"/>
    </source>
</evidence>
<feature type="transmembrane region" description="Helical" evidence="9">
    <location>
        <begin position="26"/>
        <end position="42"/>
    </location>
</feature>
<dbReference type="InterPro" id="IPR050482">
    <property type="entry name" value="Sensor_HK_TwoCompSys"/>
</dbReference>
<evidence type="ECO:0000256" key="7">
    <source>
        <dbReference type="ARBA" id="ARBA00022840"/>
    </source>
</evidence>
<sequence length="392" mass="40445">MSGPLRVIWDAPPARPAPPRRVWRDWALLGAVVVAAVVEAFLRTELEWRLAGAVILVALAPTLLWRRTHPLAMLLIGQVVAAVFTVATGASTQLFTVAYFLVLVYSLPRWGSGRAIVAGVAALIGSTLLSVATGAMSATDLVGGLAVITAVVSAGLAVRAVTGARARELDRARILERERLARELHDTIAHRMSAIAVQAQAGIAVAGAEDSPAVATLHVIEDEASRTLAEMRGIVGALRRADAPGDPAPQITASLGDDLRALARAGARVGEPSAASTAPATPEILVHLDGDVDALPAELAAATHRIAQESVTNAVRHARHATRIDVHVTVTDAAVVIAVHDDGEHVASARPGFGITGMRERALLSGGTCEAGPAPGGGWLVSADLPRDGGGS</sequence>